<protein>
    <submittedName>
        <fullName evidence="7">Putative membrane protein</fullName>
    </submittedName>
</protein>
<feature type="transmembrane region" description="Helical" evidence="6">
    <location>
        <begin position="484"/>
        <end position="504"/>
    </location>
</feature>
<feature type="transmembrane region" description="Helical" evidence="6">
    <location>
        <begin position="226"/>
        <end position="243"/>
    </location>
</feature>
<feature type="transmembrane region" description="Helical" evidence="6">
    <location>
        <begin position="88"/>
        <end position="107"/>
    </location>
</feature>
<evidence type="ECO:0000256" key="3">
    <source>
        <dbReference type="ARBA" id="ARBA00022692"/>
    </source>
</evidence>
<keyword evidence="4 6" id="KW-1133">Transmembrane helix</keyword>
<keyword evidence="2" id="KW-0813">Transport</keyword>
<evidence type="ECO:0000256" key="2">
    <source>
        <dbReference type="ARBA" id="ARBA00022448"/>
    </source>
</evidence>
<sequence length="706" mass="76121">MAKVRTSPYRQPPTPEGLRAIEEGTLEYFDPEMYSNFNTEVLEEYLEEKTRTEGFGSTTWKWDQVLLGLVIGILFAVINQYVGLKVGLIVTGSWYVAYLAAMALRWTPGEVNISASASTGASMVCTGFVFTYPAIYLLAYSSKYRMADGSHLVDSSLLLPESWVLAGVALVASILAGFLGVLYFIIFRRVWLVEDPLPLPGFEANVKLMDIAQETSTGSVESARHSIWLVGISTLLVGLFTFLRDFPVFNTGSVDAAGEPVRISVLAKGAHELGIERYYEGGSTLMVPLDSGITNYTWLGFEFTPLMGAIGWFMKFRVAMLVSLGTFFTWFVVTPMAFALDYPFYYPVDGLYHAVSAYPAASLKSYAYVARPMAIGAILGGGITALLKMAPVFRTTAADVIDIFTGGDAEASRRDYVKGKGWYEWPVTHIPVMLVVTLVGITLVFATEFGVLPSFIFALVLCLTTFALGAIAVKVMGETSIEPVSGTSFIVLLMLVLIFKNLLGLAPSDAALLALVGTTVFGGAISMSGTVITDYKAALYVGNRPMHIMKTELVGIIPGTIVSALFAGILSLALARGELVLYAPQANAFAAFAQIMLGGETPWQLLTLGFGIGIFMELLTGMGTAFGLGMYLPMVVTLPMVVGGALRDLWELKVLEPAVERDGLGEKGRTLKLLNTYMIATGLIVGEALMGTVLAIYYVLPLLGGG</sequence>
<evidence type="ECO:0000256" key="1">
    <source>
        <dbReference type="ARBA" id="ARBA00004141"/>
    </source>
</evidence>
<dbReference type="InterPro" id="IPR045035">
    <property type="entry name" value="YSL-like"/>
</dbReference>
<dbReference type="GO" id="GO:0016020">
    <property type="term" value="C:membrane"/>
    <property type="evidence" value="ECO:0007669"/>
    <property type="project" value="UniProtKB-SubCell"/>
</dbReference>
<feature type="transmembrane region" description="Helical" evidence="6">
    <location>
        <begin position="628"/>
        <end position="646"/>
    </location>
</feature>
<evidence type="ECO:0000256" key="5">
    <source>
        <dbReference type="ARBA" id="ARBA00023136"/>
    </source>
</evidence>
<feature type="transmembrane region" description="Helical" evidence="6">
    <location>
        <begin position="296"/>
        <end position="314"/>
    </location>
</feature>
<reference evidence="7" key="1">
    <citation type="journal article" date="2014" name="Genome Biol. Evol.">
        <title>Pangenome evidence for extensive interdomain horizontal transfer affecting lineage core and shell genes in uncultured planktonic thaumarchaeota and euryarchaeota.</title>
        <authorList>
            <person name="Deschamps P."/>
            <person name="Zivanovic Y."/>
            <person name="Moreira D."/>
            <person name="Rodriguez-Valera F."/>
            <person name="Lopez-Garcia P."/>
        </authorList>
    </citation>
    <scope>NUCLEOTIDE SEQUENCE</scope>
</reference>
<feature type="transmembrane region" description="Helical" evidence="6">
    <location>
        <begin position="553"/>
        <end position="573"/>
    </location>
</feature>
<organism evidence="7">
    <name type="scientific">uncultured marine group II/III euryarchaeote KM3_177_C07</name>
    <dbReference type="NCBI Taxonomy" id="1457939"/>
    <lineage>
        <taxon>Archaea</taxon>
        <taxon>Methanobacteriati</taxon>
        <taxon>Methanobacteriota</taxon>
        <taxon>environmental samples</taxon>
    </lineage>
</organism>
<feature type="transmembrane region" description="Helical" evidence="6">
    <location>
        <begin position="119"/>
        <end position="142"/>
    </location>
</feature>
<feature type="transmembrane region" description="Helical" evidence="6">
    <location>
        <begin position="510"/>
        <end position="532"/>
    </location>
</feature>
<dbReference type="Pfam" id="PF03169">
    <property type="entry name" value="OPT"/>
    <property type="match status" value="1"/>
</dbReference>
<feature type="transmembrane region" description="Helical" evidence="6">
    <location>
        <begin position="65"/>
        <end position="82"/>
    </location>
</feature>
<name>A0A075GM52_9EURY</name>
<comment type="subcellular location">
    <subcellularLocation>
        <location evidence="1">Membrane</location>
        <topology evidence="1">Multi-pass membrane protein</topology>
    </subcellularLocation>
</comment>
<proteinExistence type="predicted"/>
<feature type="transmembrane region" description="Helical" evidence="6">
    <location>
        <begin position="451"/>
        <end position="472"/>
    </location>
</feature>
<feature type="transmembrane region" description="Helical" evidence="6">
    <location>
        <begin position="422"/>
        <end position="445"/>
    </location>
</feature>
<dbReference type="InterPro" id="IPR004813">
    <property type="entry name" value="OPT"/>
</dbReference>
<evidence type="ECO:0000256" key="4">
    <source>
        <dbReference type="ARBA" id="ARBA00022989"/>
    </source>
</evidence>
<feature type="transmembrane region" description="Helical" evidence="6">
    <location>
        <begin position="677"/>
        <end position="700"/>
    </location>
</feature>
<dbReference type="EMBL" id="KF900723">
    <property type="protein sequence ID" value="AIF04929.1"/>
    <property type="molecule type" value="Genomic_DNA"/>
</dbReference>
<dbReference type="GO" id="GO:0035673">
    <property type="term" value="F:oligopeptide transmembrane transporter activity"/>
    <property type="evidence" value="ECO:0007669"/>
    <property type="project" value="InterPro"/>
</dbReference>
<feature type="transmembrane region" description="Helical" evidence="6">
    <location>
        <begin position="365"/>
        <end position="387"/>
    </location>
</feature>
<evidence type="ECO:0000313" key="7">
    <source>
        <dbReference type="EMBL" id="AIF04929.1"/>
    </source>
</evidence>
<feature type="transmembrane region" description="Helical" evidence="6">
    <location>
        <begin position="321"/>
        <end position="345"/>
    </location>
</feature>
<evidence type="ECO:0000256" key="6">
    <source>
        <dbReference type="SAM" id="Phobius"/>
    </source>
</evidence>
<dbReference type="PANTHER" id="PTHR31645">
    <property type="entry name" value="OLIGOPEPTIDE TRANSPORTER YGL114W-RELATED"/>
    <property type="match status" value="1"/>
</dbReference>
<dbReference type="AlphaFoldDB" id="A0A075GM52"/>
<keyword evidence="3 6" id="KW-0812">Transmembrane</keyword>
<keyword evidence="5 6" id="KW-0472">Membrane</keyword>
<dbReference type="PANTHER" id="PTHR31645:SF0">
    <property type="entry name" value="OLIGOPEPTIDE TRANSPORTER YGL114W-RELATED"/>
    <property type="match status" value="1"/>
</dbReference>
<accession>A0A075GM52</accession>
<feature type="transmembrane region" description="Helical" evidence="6">
    <location>
        <begin position="162"/>
        <end position="186"/>
    </location>
</feature>